<reference evidence="2" key="1">
    <citation type="submission" date="2020-07" db="EMBL/GenBank/DDBJ databases">
        <title>Clarias magur genome sequencing, assembly and annotation.</title>
        <authorList>
            <person name="Kushwaha B."/>
            <person name="Kumar R."/>
            <person name="Das P."/>
            <person name="Joshi C.G."/>
            <person name="Kumar D."/>
            <person name="Nagpure N.S."/>
            <person name="Pandey M."/>
            <person name="Agarwal S."/>
            <person name="Srivastava S."/>
            <person name="Singh M."/>
            <person name="Sahoo L."/>
            <person name="Jayasankar P."/>
            <person name="Meher P.K."/>
            <person name="Koringa P.G."/>
            <person name="Iquebal M.A."/>
            <person name="Das S.P."/>
            <person name="Bit A."/>
            <person name="Patnaik S."/>
            <person name="Patel N."/>
            <person name="Shah T.M."/>
            <person name="Hinsu A."/>
            <person name="Jena J.K."/>
        </authorList>
    </citation>
    <scope>NUCLEOTIDE SEQUENCE</scope>
    <source>
        <strain evidence="2">CIFAMagur01</strain>
        <tissue evidence="2">Testis</tissue>
    </source>
</reference>
<organism evidence="2 3">
    <name type="scientific">Clarias magur</name>
    <name type="common">Asian catfish</name>
    <name type="synonym">Macropteronotus magur</name>
    <dbReference type="NCBI Taxonomy" id="1594786"/>
    <lineage>
        <taxon>Eukaryota</taxon>
        <taxon>Metazoa</taxon>
        <taxon>Chordata</taxon>
        <taxon>Craniata</taxon>
        <taxon>Vertebrata</taxon>
        <taxon>Euteleostomi</taxon>
        <taxon>Actinopterygii</taxon>
        <taxon>Neopterygii</taxon>
        <taxon>Teleostei</taxon>
        <taxon>Ostariophysi</taxon>
        <taxon>Siluriformes</taxon>
        <taxon>Clariidae</taxon>
        <taxon>Clarias</taxon>
    </lineage>
</organism>
<accession>A0A8J4UMC5</accession>
<dbReference type="AlphaFoldDB" id="A0A8J4UMC5"/>
<evidence type="ECO:0000313" key="3">
    <source>
        <dbReference type="Proteomes" id="UP000727407"/>
    </source>
</evidence>
<feature type="compositionally biased region" description="Basic and acidic residues" evidence="1">
    <location>
        <begin position="40"/>
        <end position="56"/>
    </location>
</feature>
<comment type="caution">
    <text evidence="2">The sequence shown here is derived from an EMBL/GenBank/DDBJ whole genome shotgun (WGS) entry which is preliminary data.</text>
</comment>
<name>A0A8J4UMC5_CLAMG</name>
<gene>
    <name evidence="2" type="ORF">DAT39_005043</name>
</gene>
<dbReference type="Proteomes" id="UP000727407">
    <property type="component" value="Unassembled WGS sequence"/>
</dbReference>
<feature type="region of interest" description="Disordered" evidence="1">
    <location>
        <begin position="1"/>
        <end position="56"/>
    </location>
</feature>
<feature type="non-terminal residue" evidence="2">
    <location>
        <position position="56"/>
    </location>
</feature>
<dbReference type="EMBL" id="QNUK01000047">
    <property type="protein sequence ID" value="KAF5905289.1"/>
    <property type="molecule type" value="Genomic_DNA"/>
</dbReference>
<feature type="compositionally biased region" description="Polar residues" evidence="1">
    <location>
        <begin position="8"/>
        <end position="18"/>
    </location>
</feature>
<protein>
    <submittedName>
        <fullName evidence="2">Uncharacterized protein</fullName>
    </submittedName>
</protein>
<sequence>MRLPQVSLEDTFNQQTSAGVGKPRLSLENKNQPHPSPFNPDRDFRERTVGEDVKEL</sequence>
<evidence type="ECO:0000313" key="2">
    <source>
        <dbReference type="EMBL" id="KAF5905289.1"/>
    </source>
</evidence>
<evidence type="ECO:0000256" key="1">
    <source>
        <dbReference type="SAM" id="MobiDB-lite"/>
    </source>
</evidence>
<keyword evidence="3" id="KW-1185">Reference proteome</keyword>
<proteinExistence type="predicted"/>